<protein>
    <submittedName>
        <fullName evidence="1">Uncharacterized protein</fullName>
    </submittedName>
</protein>
<sequence length="119" mass="12904">MARAYFSIPHTHTLCLRSPPTHPISPSAHSLCLRFPFSGLASLPLTSPLATAKHTGHHVVVANHTRFSSPPPSHPPRVGYFEKTASTTTAKTAEPPSDCDWRTISTATTTTNTVLLFFI</sequence>
<accession>A0A4D6LRQ2</accession>
<evidence type="ECO:0000313" key="1">
    <source>
        <dbReference type="EMBL" id="QCD91257.1"/>
    </source>
</evidence>
<dbReference type="EMBL" id="CP039348">
    <property type="protein sequence ID" value="QCD91257.1"/>
    <property type="molecule type" value="Genomic_DNA"/>
</dbReference>
<name>A0A4D6LRQ2_VIGUN</name>
<evidence type="ECO:0000313" key="2">
    <source>
        <dbReference type="Proteomes" id="UP000501690"/>
    </source>
</evidence>
<organism evidence="1 2">
    <name type="scientific">Vigna unguiculata</name>
    <name type="common">Cowpea</name>
    <dbReference type="NCBI Taxonomy" id="3917"/>
    <lineage>
        <taxon>Eukaryota</taxon>
        <taxon>Viridiplantae</taxon>
        <taxon>Streptophyta</taxon>
        <taxon>Embryophyta</taxon>
        <taxon>Tracheophyta</taxon>
        <taxon>Spermatophyta</taxon>
        <taxon>Magnoliopsida</taxon>
        <taxon>eudicotyledons</taxon>
        <taxon>Gunneridae</taxon>
        <taxon>Pentapetalae</taxon>
        <taxon>rosids</taxon>
        <taxon>fabids</taxon>
        <taxon>Fabales</taxon>
        <taxon>Fabaceae</taxon>
        <taxon>Papilionoideae</taxon>
        <taxon>50 kb inversion clade</taxon>
        <taxon>NPAAA clade</taxon>
        <taxon>indigoferoid/millettioid clade</taxon>
        <taxon>Phaseoleae</taxon>
        <taxon>Vigna</taxon>
    </lineage>
</organism>
<reference evidence="1 2" key="1">
    <citation type="submission" date="2019-04" db="EMBL/GenBank/DDBJ databases">
        <title>An improved genome assembly and genetic linkage map for asparagus bean, Vigna unguiculata ssp. sesquipedialis.</title>
        <authorList>
            <person name="Xia Q."/>
            <person name="Zhang R."/>
            <person name="Dong Y."/>
        </authorList>
    </citation>
    <scope>NUCLEOTIDE SEQUENCE [LARGE SCALE GENOMIC DNA]</scope>
    <source>
        <tissue evidence="1">Leaf</tissue>
    </source>
</reference>
<dbReference type="Proteomes" id="UP000501690">
    <property type="component" value="Linkage Group LG4"/>
</dbReference>
<keyword evidence="2" id="KW-1185">Reference proteome</keyword>
<dbReference type="AlphaFoldDB" id="A0A4D6LRQ2"/>
<gene>
    <name evidence="1" type="ORF">DEO72_LG4g2222</name>
</gene>
<proteinExistence type="predicted"/>